<evidence type="ECO:0000313" key="2">
    <source>
        <dbReference type="Proteomes" id="UP001281147"/>
    </source>
</evidence>
<keyword evidence="2" id="KW-1185">Reference proteome</keyword>
<accession>A0ACC3MHI8</accession>
<comment type="caution">
    <text evidence="1">The sequence shown here is derived from an EMBL/GenBank/DDBJ whole genome shotgun (WGS) entry which is preliminary data.</text>
</comment>
<evidence type="ECO:0000313" key="1">
    <source>
        <dbReference type="EMBL" id="KAK3691013.1"/>
    </source>
</evidence>
<gene>
    <name evidence="1" type="ORF">LTR37_018915</name>
</gene>
<name>A0ACC3MHI8_9PEZI</name>
<protein>
    <submittedName>
        <fullName evidence="1">Uncharacterized protein</fullName>
    </submittedName>
</protein>
<dbReference type="Proteomes" id="UP001281147">
    <property type="component" value="Unassembled WGS sequence"/>
</dbReference>
<proteinExistence type="predicted"/>
<dbReference type="EMBL" id="JAUTXU010000276">
    <property type="protein sequence ID" value="KAK3691013.1"/>
    <property type="molecule type" value="Genomic_DNA"/>
</dbReference>
<reference evidence="1" key="1">
    <citation type="submission" date="2023-07" db="EMBL/GenBank/DDBJ databases">
        <title>Black Yeasts Isolated from many extreme environments.</title>
        <authorList>
            <person name="Coleine C."/>
            <person name="Stajich J.E."/>
            <person name="Selbmann L."/>
        </authorList>
    </citation>
    <scope>NUCLEOTIDE SEQUENCE</scope>
    <source>
        <strain evidence="1">CCFEE 5714</strain>
    </source>
</reference>
<sequence>MSSHQPVNTASHQHLFYAYQPHQHYHDPALASLAYRPLHLPLQQHQVQQQQQQQQLSLAAANAADFQPFRQQHFPPPRTRQQTRQARAMASSYPQHQATTDEELAELQKLSNEYEPDAKGPLVGQRQPSTAITTEYASADPVFQAKTAALPQKYSHYRTVRGDGRCGWRAVAFGYFETLVHLGDSNKFLEEETRLRSLRNVLNAAGFDPMLYEDFEDETVELLRKVASALQDGNAEDVLMDSFLDENLQNYIITHLKTLTAAWMKTRPQEYAPWLLGQTVDEFCNASVMPIGSEIDNVGLSALKDVCLSPAGITLEVLYLDRSEGSEVNMHRFSPVNHGGYDVGTIRLLYRPGHYDLLYMPQDLPPSSAPPALPSYLQYASQPHYEPAQELNVPDFMAMIPGMSYANPHQAWMSNSSYAGSEFFASTAPVPQCAQPVPTPPAPAPQPQMQPQPVYVSAAPTHLVPPPNQIQQDLVIRTVPHAPMPSHSGFSHQLSGPFRPSAWELEPEFAQVASSMPFQTSIFRNSHFNTAHFLNPDFQPEEWHPEDEYVTTTGKTSRHRNTG</sequence>
<organism evidence="1 2">
    <name type="scientific">Vermiconidia calcicola</name>
    <dbReference type="NCBI Taxonomy" id="1690605"/>
    <lineage>
        <taxon>Eukaryota</taxon>
        <taxon>Fungi</taxon>
        <taxon>Dikarya</taxon>
        <taxon>Ascomycota</taxon>
        <taxon>Pezizomycotina</taxon>
        <taxon>Dothideomycetes</taxon>
        <taxon>Dothideomycetidae</taxon>
        <taxon>Mycosphaerellales</taxon>
        <taxon>Extremaceae</taxon>
        <taxon>Vermiconidia</taxon>
    </lineage>
</organism>